<dbReference type="GO" id="GO:0004553">
    <property type="term" value="F:hydrolase activity, hydrolyzing O-glycosyl compounds"/>
    <property type="evidence" value="ECO:0007669"/>
    <property type="project" value="InterPro"/>
</dbReference>
<protein>
    <submittedName>
        <fullName evidence="8">Alpha-N-arabinofuranosidase</fullName>
    </submittedName>
</protein>
<dbReference type="EMBL" id="CP012673">
    <property type="protein sequence ID" value="AUX44322.1"/>
    <property type="molecule type" value="Genomic_DNA"/>
</dbReference>
<evidence type="ECO:0000256" key="3">
    <source>
        <dbReference type="ARBA" id="ARBA00022801"/>
    </source>
</evidence>
<dbReference type="GO" id="GO:0005975">
    <property type="term" value="P:carbohydrate metabolic process"/>
    <property type="evidence" value="ECO:0007669"/>
    <property type="project" value="InterPro"/>
</dbReference>
<name>A0A2L0EYE5_SORCE</name>
<keyword evidence="2 7" id="KW-0732">Signal</keyword>
<sequence>MHFTWRSATLTTGLLLGLALLAGCGEQTSPPRDAAGTTTGSAGGGGATSAASAGGTGGSDSGGAGAGGAASGGGSGTGSSGNGGTGGSGGGPVATFQNPLNRDQGSDPWLLYHEGNYYLSATTWSDVLTMRRSPTIEGLKTAPAVTVWTGDDPSRCCNMWAPEFHLLDGPNGKRWYFYYTAGPSGPNTDHQRMHVLESAGTDPMGPYTYKARLYVREADHWAIDGSVMQLDGRLYYLFSQWTTDQNIYIAAMSNPWTLTGQRVLLSSPTHAWERQAGNVNEGPVALQRGGKTFIVYSASACWGPDYKLGMLTYGGGDPLRTSSWIKSAEPVFQRSDEYFVYGPAHNGFFTSPDGTEHWIVYHANDSARGGCDTQRTTRAQKFTWNDDGTPNFGVPVATDVDIPVPSGE</sequence>
<evidence type="ECO:0000256" key="7">
    <source>
        <dbReference type="SAM" id="SignalP"/>
    </source>
</evidence>
<feature type="compositionally biased region" description="Gly residues" evidence="6">
    <location>
        <begin position="54"/>
        <end position="92"/>
    </location>
</feature>
<dbReference type="PANTHER" id="PTHR43817">
    <property type="entry name" value="GLYCOSYL HYDROLASE"/>
    <property type="match status" value="1"/>
</dbReference>
<dbReference type="Pfam" id="PF04616">
    <property type="entry name" value="Glyco_hydro_43"/>
    <property type="match status" value="1"/>
</dbReference>
<dbReference type="PANTHER" id="PTHR43817:SF1">
    <property type="entry name" value="HYDROLASE, FAMILY 43, PUTATIVE (AFU_ORTHOLOGUE AFUA_3G01660)-RELATED"/>
    <property type="match status" value="1"/>
</dbReference>
<feature type="chain" id="PRO_5014998660" evidence="7">
    <location>
        <begin position="23"/>
        <end position="408"/>
    </location>
</feature>
<evidence type="ECO:0000256" key="2">
    <source>
        <dbReference type="ARBA" id="ARBA00022729"/>
    </source>
</evidence>
<dbReference type="Gene3D" id="2.115.10.20">
    <property type="entry name" value="Glycosyl hydrolase domain, family 43"/>
    <property type="match status" value="1"/>
</dbReference>
<reference evidence="8 9" key="1">
    <citation type="submission" date="2015-09" db="EMBL/GenBank/DDBJ databases">
        <title>Sorangium comparison.</title>
        <authorList>
            <person name="Zaburannyi N."/>
            <person name="Bunk B."/>
            <person name="Overmann J."/>
            <person name="Mueller R."/>
        </authorList>
    </citation>
    <scope>NUCLEOTIDE SEQUENCE [LARGE SCALE GENOMIC DNA]</scope>
    <source>
        <strain evidence="8 9">So ce26</strain>
    </source>
</reference>
<gene>
    <name evidence="8" type="primary">abfA</name>
    <name evidence="8" type="ORF">SOCE26_057860</name>
</gene>
<dbReference type="CDD" id="cd18820">
    <property type="entry name" value="GH43_LbAraf43-like"/>
    <property type="match status" value="1"/>
</dbReference>
<dbReference type="SUPFAM" id="SSF75005">
    <property type="entry name" value="Arabinanase/levansucrase/invertase"/>
    <property type="match status" value="1"/>
</dbReference>
<feature type="region of interest" description="Disordered" evidence="6">
    <location>
        <begin position="27"/>
        <end position="102"/>
    </location>
</feature>
<feature type="signal peptide" evidence="7">
    <location>
        <begin position="1"/>
        <end position="22"/>
    </location>
</feature>
<keyword evidence="3 5" id="KW-0378">Hydrolase</keyword>
<accession>A0A2L0EYE5</accession>
<dbReference type="InterPro" id="IPR006710">
    <property type="entry name" value="Glyco_hydro_43"/>
</dbReference>
<evidence type="ECO:0000313" key="9">
    <source>
        <dbReference type="Proteomes" id="UP000238348"/>
    </source>
</evidence>
<dbReference type="Proteomes" id="UP000238348">
    <property type="component" value="Chromosome"/>
</dbReference>
<dbReference type="AlphaFoldDB" id="A0A2L0EYE5"/>
<evidence type="ECO:0000313" key="8">
    <source>
        <dbReference type="EMBL" id="AUX44322.1"/>
    </source>
</evidence>
<evidence type="ECO:0000256" key="1">
    <source>
        <dbReference type="ARBA" id="ARBA00009865"/>
    </source>
</evidence>
<dbReference type="InterPro" id="IPR023296">
    <property type="entry name" value="Glyco_hydro_beta-prop_sf"/>
</dbReference>
<dbReference type="PROSITE" id="PS51257">
    <property type="entry name" value="PROKAR_LIPOPROTEIN"/>
    <property type="match status" value="1"/>
</dbReference>
<proteinExistence type="inferred from homology"/>
<evidence type="ECO:0000256" key="4">
    <source>
        <dbReference type="ARBA" id="ARBA00023295"/>
    </source>
</evidence>
<comment type="similarity">
    <text evidence="1 5">Belongs to the glycosyl hydrolase 43 family.</text>
</comment>
<dbReference type="RefSeq" id="WP_234022549.1">
    <property type="nucleotide sequence ID" value="NZ_CP012673.1"/>
</dbReference>
<organism evidence="8 9">
    <name type="scientific">Sorangium cellulosum</name>
    <name type="common">Polyangium cellulosum</name>
    <dbReference type="NCBI Taxonomy" id="56"/>
    <lineage>
        <taxon>Bacteria</taxon>
        <taxon>Pseudomonadati</taxon>
        <taxon>Myxococcota</taxon>
        <taxon>Polyangia</taxon>
        <taxon>Polyangiales</taxon>
        <taxon>Polyangiaceae</taxon>
        <taxon>Sorangium</taxon>
    </lineage>
</organism>
<evidence type="ECO:0000256" key="6">
    <source>
        <dbReference type="SAM" id="MobiDB-lite"/>
    </source>
</evidence>
<evidence type="ECO:0000256" key="5">
    <source>
        <dbReference type="RuleBase" id="RU361187"/>
    </source>
</evidence>
<keyword evidence="4 5" id="KW-0326">Glycosidase</keyword>